<dbReference type="RefSeq" id="WP_198443371.1">
    <property type="nucleotide sequence ID" value="NZ_CBCSHE010000002.1"/>
</dbReference>
<keyword evidence="7" id="KW-1185">Reference proteome</keyword>
<dbReference type="InterPro" id="IPR015424">
    <property type="entry name" value="PyrdxlP-dep_Trfase"/>
</dbReference>
<dbReference type="GO" id="GO:0042802">
    <property type="term" value="F:identical protein binding"/>
    <property type="evidence" value="ECO:0007669"/>
    <property type="project" value="TreeGrafter"/>
</dbReference>
<dbReference type="EC" id="2.6.1.11" evidence="6"/>
<dbReference type="PIRSF" id="PIRSF000521">
    <property type="entry name" value="Transaminase_4ab_Lys_Orn"/>
    <property type="match status" value="1"/>
</dbReference>
<dbReference type="NCBIfam" id="NF002325">
    <property type="entry name" value="PRK01278.1"/>
    <property type="match status" value="1"/>
</dbReference>
<keyword evidence="3 6" id="KW-0808">Transferase</keyword>
<accession>A0A7T3V5S2</accession>
<evidence type="ECO:0000256" key="3">
    <source>
        <dbReference type="ARBA" id="ARBA00022679"/>
    </source>
</evidence>
<proteinExistence type="inferred from homology"/>
<evidence type="ECO:0000313" key="6">
    <source>
        <dbReference type="EMBL" id="QQA01841.1"/>
    </source>
</evidence>
<dbReference type="PANTHER" id="PTHR11986">
    <property type="entry name" value="AMINOTRANSFERASE CLASS III"/>
    <property type="match status" value="1"/>
</dbReference>
<dbReference type="GO" id="GO:0003992">
    <property type="term" value="F:N2-acetyl-L-ornithine:2-oxoglutarate 5-aminotransferase activity"/>
    <property type="evidence" value="ECO:0007669"/>
    <property type="project" value="UniProtKB-EC"/>
</dbReference>
<evidence type="ECO:0000256" key="1">
    <source>
        <dbReference type="ARBA" id="ARBA00001933"/>
    </source>
</evidence>
<dbReference type="Gene3D" id="3.90.1150.10">
    <property type="entry name" value="Aspartate Aminotransferase, domain 1"/>
    <property type="match status" value="1"/>
</dbReference>
<dbReference type="EMBL" id="CP064936">
    <property type="protein sequence ID" value="QQA01841.1"/>
    <property type="molecule type" value="Genomic_DNA"/>
</dbReference>
<reference evidence="6 7" key="1">
    <citation type="submission" date="2020-11" db="EMBL/GenBank/DDBJ databases">
        <title>Treponema Peruensis nv. sp., first commensal Treponema isolated from human feces.</title>
        <authorList>
            <person name="Belkhou C."/>
            <person name="Raes J."/>
        </authorList>
    </citation>
    <scope>NUCLEOTIDE SEQUENCE [LARGE SCALE GENOMIC DNA]</scope>
    <source>
        <strain evidence="6 7">RCC2812</strain>
    </source>
</reference>
<comment type="cofactor">
    <cofactor evidence="1">
        <name>pyridoxal 5'-phosphate</name>
        <dbReference type="ChEBI" id="CHEBI:597326"/>
    </cofactor>
</comment>
<dbReference type="InterPro" id="IPR015421">
    <property type="entry name" value="PyrdxlP-dep_Trfase_major"/>
</dbReference>
<keyword evidence="2 6" id="KW-0032">Aminotransferase</keyword>
<dbReference type="AlphaFoldDB" id="A0A7T3V5S2"/>
<name>A0A7T3V5S2_9SPIR</name>
<dbReference type="PANTHER" id="PTHR11986:SF79">
    <property type="entry name" value="ACETYLORNITHINE AMINOTRANSFERASE, MITOCHONDRIAL"/>
    <property type="match status" value="1"/>
</dbReference>
<dbReference type="SUPFAM" id="SSF53383">
    <property type="entry name" value="PLP-dependent transferases"/>
    <property type="match status" value="1"/>
</dbReference>
<dbReference type="FunFam" id="3.40.640.10:FF:000004">
    <property type="entry name" value="Acetylornithine aminotransferase"/>
    <property type="match status" value="1"/>
</dbReference>
<sequence length="386" mass="41181">MGSSKVLNNYGSFDVTFKYGKGSVLTDVNNKKYVDFLSGIAVNCLGHGYKPLVNAIKKQAARQIHICNYFMSDTGTAYADELLAVTGFDGVFFGNSGAEANEAAIKLARKYGQLNGGSKRKTIVTLERSFHGRTLATLTATGQEVFHPECFGPYQSEFKTIRANNYDDLKTAFDGTTAALMMECVQGEGGVILLDPEWAQAAAKAAHEAGAIVIADEVQTGMGRTGVLLASDELGINADVVTLAKAIAGGVPMGACLYRGKADVFKAGDHQSTFGGNPLACAAARVVLKTLTSPGFLDNVKKNGEYIRSTVKSWNMKCVTDVRGKGLMTGIQVNCDPVDIEKKCLAKGLLFSTAGKDTLRLVPPLNISKKEIDLGLSVLKSVLVYY</sequence>
<evidence type="ECO:0000313" key="7">
    <source>
        <dbReference type="Proteomes" id="UP000595224"/>
    </source>
</evidence>
<dbReference type="KEGG" id="tper:IWA51_04335"/>
<dbReference type="InterPro" id="IPR050103">
    <property type="entry name" value="Class-III_PLP-dep_AT"/>
</dbReference>
<keyword evidence="4 5" id="KW-0663">Pyridoxal phosphate</keyword>
<dbReference type="PROSITE" id="PS00600">
    <property type="entry name" value="AA_TRANSFER_CLASS_3"/>
    <property type="match status" value="1"/>
</dbReference>
<dbReference type="Gene3D" id="3.40.640.10">
    <property type="entry name" value="Type I PLP-dependent aspartate aminotransferase-like (Major domain)"/>
    <property type="match status" value="1"/>
</dbReference>
<evidence type="ECO:0000256" key="4">
    <source>
        <dbReference type="ARBA" id="ARBA00022898"/>
    </source>
</evidence>
<dbReference type="CDD" id="cd00610">
    <property type="entry name" value="OAT_like"/>
    <property type="match status" value="1"/>
</dbReference>
<comment type="similarity">
    <text evidence="5">Belongs to the class-III pyridoxal-phosphate-dependent aminotransferase family.</text>
</comment>
<dbReference type="GO" id="GO:0030170">
    <property type="term" value="F:pyridoxal phosphate binding"/>
    <property type="evidence" value="ECO:0007669"/>
    <property type="project" value="InterPro"/>
</dbReference>
<dbReference type="InterPro" id="IPR049704">
    <property type="entry name" value="Aminotrans_3_PPA_site"/>
</dbReference>
<dbReference type="InterPro" id="IPR005814">
    <property type="entry name" value="Aminotrans_3"/>
</dbReference>
<protein>
    <submittedName>
        <fullName evidence="6">Acetylornithine transaminase</fullName>
        <ecNumber evidence="6">2.6.1.11</ecNumber>
    </submittedName>
</protein>
<gene>
    <name evidence="6" type="ORF">IWA51_04335</name>
</gene>
<organism evidence="6 7">
    <name type="scientific">Treponema peruense</name>
    <dbReference type="NCBI Taxonomy" id="2787628"/>
    <lineage>
        <taxon>Bacteria</taxon>
        <taxon>Pseudomonadati</taxon>
        <taxon>Spirochaetota</taxon>
        <taxon>Spirochaetia</taxon>
        <taxon>Spirochaetales</taxon>
        <taxon>Treponemataceae</taxon>
        <taxon>Treponema</taxon>
    </lineage>
</organism>
<dbReference type="InterPro" id="IPR015422">
    <property type="entry name" value="PyrdxlP-dep_Trfase_small"/>
</dbReference>
<evidence type="ECO:0000256" key="5">
    <source>
        <dbReference type="RuleBase" id="RU003560"/>
    </source>
</evidence>
<dbReference type="Pfam" id="PF00202">
    <property type="entry name" value="Aminotran_3"/>
    <property type="match status" value="1"/>
</dbReference>
<evidence type="ECO:0000256" key="2">
    <source>
        <dbReference type="ARBA" id="ARBA00022576"/>
    </source>
</evidence>
<dbReference type="Proteomes" id="UP000595224">
    <property type="component" value="Chromosome"/>
</dbReference>